<organism evidence="1">
    <name type="scientific">uncultured Caudovirales phage</name>
    <dbReference type="NCBI Taxonomy" id="2100421"/>
    <lineage>
        <taxon>Viruses</taxon>
        <taxon>Duplodnaviria</taxon>
        <taxon>Heunggongvirae</taxon>
        <taxon>Uroviricota</taxon>
        <taxon>Caudoviricetes</taxon>
        <taxon>Peduoviridae</taxon>
        <taxon>Maltschvirus</taxon>
        <taxon>Maltschvirus maltsch</taxon>
    </lineage>
</organism>
<sequence>MSGARTEAEQVAAYVQGMWRVSRREAVARAADHMAEALYTGTFTMAEGLLALGTLLGHLVAANQVETPLPLQAVLSVAQLAESQARQLDQPVISIGPAIWSRQQ</sequence>
<protein>
    <submittedName>
        <fullName evidence="1">Uncharacterized protein</fullName>
    </submittedName>
</protein>
<gene>
    <name evidence="1" type="ORF">UFOVP99_10</name>
</gene>
<name>A0A6J5L486_9CAUD</name>
<proteinExistence type="predicted"/>
<accession>A0A6J5L486</accession>
<evidence type="ECO:0000313" key="1">
    <source>
        <dbReference type="EMBL" id="CAB4128096.1"/>
    </source>
</evidence>
<dbReference type="EMBL" id="LR796221">
    <property type="protein sequence ID" value="CAB4128096.1"/>
    <property type="molecule type" value="Genomic_DNA"/>
</dbReference>
<reference evidence="1" key="1">
    <citation type="submission" date="2020-04" db="EMBL/GenBank/DDBJ databases">
        <authorList>
            <person name="Chiriac C."/>
            <person name="Salcher M."/>
            <person name="Ghai R."/>
            <person name="Kavagutti S V."/>
        </authorList>
    </citation>
    <scope>NUCLEOTIDE SEQUENCE</scope>
</reference>